<gene>
    <name evidence="2" type="ORF">CO174_04370</name>
</gene>
<comment type="caution">
    <text evidence="2">The sequence shown here is derived from an EMBL/GenBank/DDBJ whole genome shotgun (WGS) entry which is preliminary data.</text>
</comment>
<feature type="region of interest" description="Disordered" evidence="1">
    <location>
        <begin position="1"/>
        <end position="82"/>
    </location>
</feature>
<dbReference type="Proteomes" id="UP000229385">
    <property type="component" value="Unassembled WGS sequence"/>
</dbReference>
<proteinExistence type="predicted"/>
<accession>A0A2M7XBL6</accession>
<feature type="compositionally biased region" description="Acidic residues" evidence="1">
    <location>
        <begin position="43"/>
        <end position="60"/>
    </location>
</feature>
<dbReference type="AlphaFoldDB" id="A0A2M7XBL6"/>
<evidence type="ECO:0000313" key="3">
    <source>
        <dbReference type="Proteomes" id="UP000229385"/>
    </source>
</evidence>
<protein>
    <submittedName>
        <fullName evidence="2">Uncharacterized protein</fullName>
    </submittedName>
</protein>
<reference evidence="3" key="1">
    <citation type="submission" date="2017-09" db="EMBL/GenBank/DDBJ databases">
        <title>Depth-based differentiation of microbial function through sediment-hosted aquifers and enrichment of novel symbionts in the deep terrestrial subsurface.</title>
        <authorList>
            <person name="Probst A.J."/>
            <person name="Ladd B."/>
            <person name="Jarett J.K."/>
            <person name="Geller-Mcgrath D.E."/>
            <person name="Sieber C.M.K."/>
            <person name="Emerson J.B."/>
            <person name="Anantharaman K."/>
            <person name="Thomas B.C."/>
            <person name="Malmstrom R."/>
            <person name="Stieglmeier M."/>
            <person name="Klingl A."/>
            <person name="Woyke T."/>
            <person name="Ryan C.M."/>
            <person name="Banfield J.F."/>
        </authorList>
    </citation>
    <scope>NUCLEOTIDE SEQUENCE [LARGE SCALE GENOMIC DNA]</scope>
</reference>
<name>A0A2M7XBL6_9BACT</name>
<organism evidence="2 3">
    <name type="scientific">Candidatus Uhrbacteria bacterium CG_4_9_14_3_um_filter_50_9</name>
    <dbReference type="NCBI Taxonomy" id="1975035"/>
    <lineage>
        <taxon>Bacteria</taxon>
        <taxon>Candidatus Uhriibacteriota</taxon>
    </lineage>
</organism>
<evidence type="ECO:0000256" key="1">
    <source>
        <dbReference type="SAM" id="MobiDB-lite"/>
    </source>
</evidence>
<sequence>MATNKRAKTVETPISESVAQPLESQAERERAPEGVEIPISPEFEGEDASEQQEETADQQEEQYVQSEPVLTPVVSSTPVVPAGDDRLEKEIESILQEDLTDLYLAMPPEKQQAFKEKGEETTGKIRKIVSSAKVNTKKVFNLIKDWLKLIPGVNKFFLEQEAKIKTDKILLVSEEEKKRGGTDFL</sequence>
<evidence type="ECO:0000313" key="2">
    <source>
        <dbReference type="EMBL" id="PJA45233.1"/>
    </source>
</evidence>
<dbReference type="EMBL" id="PFWU01000046">
    <property type="protein sequence ID" value="PJA45233.1"/>
    <property type="molecule type" value="Genomic_DNA"/>
</dbReference>
<feature type="compositionally biased region" description="Low complexity" evidence="1">
    <location>
        <begin position="68"/>
        <end position="81"/>
    </location>
</feature>